<keyword evidence="2" id="KW-0418">Kinase</keyword>
<accession>A0A6J7DZP6</accession>
<dbReference type="GO" id="GO:0005829">
    <property type="term" value="C:cytosol"/>
    <property type="evidence" value="ECO:0007669"/>
    <property type="project" value="TreeGrafter"/>
</dbReference>
<dbReference type="InterPro" id="IPR011611">
    <property type="entry name" value="PfkB_dom"/>
</dbReference>
<dbReference type="Gene3D" id="3.40.1190.20">
    <property type="match status" value="1"/>
</dbReference>
<dbReference type="GO" id="GO:0016301">
    <property type="term" value="F:kinase activity"/>
    <property type="evidence" value="ECO:0007669"/>
    <property type="project" value="UniProtKB-KW"/>
</dbReference>
<dbReference type="AlphaFoldDB" id="A0A6J7DZP6"/>
<name>A0A6J7DZP6_9ZZZZ</name>
<dbReference type="InterPro" id="IPR029056">
    <property type="entry name" value="Ribokinase-like"/>
</dbReference>
<dbReference type="PANTHER" id="PTHR10584:SF166">
    <property type="entry name" value="RIBOKINASE"/>
    <property type="match status" value="1"/>
</dbReference>
<evidence type="ECO:0000259" key="3">
    <source>
        <dbReference type="Pfam" id="PF00294"/>
    </source>
</evidence>
<dbReference type="Pfam" id="PF00294">
    <property type="entry name" value="PfkB"/>
    <property type="match status" value="1"/>
</dbReference>
<evidence type="ECO:0000313" key="4">
    <source>
        <dbReference type="EMBL" id="CAB4876262.1"/>
    </source>
</evidence>
<sequence length="340" mass="36446">MNKGILCVGTITVDYAKKIDRLPVLEELVIIDEVTFSNGGPGLNIAFDLRQLDPSLEVEAIGCVGNDSNGEYILQRTSAIGVKNSRMQKSLNSLTCFTDAMTLNANGRRTFFHHPGSNNDLDLDSIDLTLSSPRILHVGAPGIHKKADSHQPGGPSQWVKILKRARELGIETNLEMVHLDAEIEKELVLPCLPYLSSIIVNESEAGSLVDMPAKVDGADAKVDWILLENIVKEIIKRGVSKLAVIHSPAGAVAADATGMTWRQGSVKVPTSDIKGTTGAGDAFASGVVYGLHEGWGVQECLKLGVATAAQNIKSFATAQDVKPFKETLAEADAYGYRSVN</sequence>
<keyword evidence="1" id="KW-0808">Transferase</keyword>
<evidence type="ECO:0000256" key="1">
    <source>
        <dbReference type="ARBA" id="ARBA00022679"/>
    </source>
</evidence>
<dbReference type="PANTHER" id="PTHR10584">
    <property type="entry name" value="SUGAR KINASE"/>
    <property type="match status" value="1"/>
</dbReference>
<reference evidence="4" key="1">
    <citation type="submission" date="2020-05" db="EMBL/GenBank/DDBJ databases">
        <authorList>
            <person name="Chiriac C."/>
            <person name="Salcher M."/>
            <person name="Ghai R."/>
            <person name="Kavagutti S V."/>
        </authorList>
    </citation>
    <scope>NUCLEOTIDE SEQUENCE</scope>
</reference>
<evidence type="ECO:0000256" key="2">
    <source>
        <dbReference type="ARBA" id="ARBA00022777"/>
    </source>
</evidence>
<feature type="domain" description="Carbohydrate kinase PfkB" evidence="3">
    <location>
        <begin position="4"/>
        <end position="319"/>
    </location>
</feature>
<protein>
    <submittedName>
        <fullName evidence="4">Unannotated protein</fullName>
    </submittedName>
</protein>
<organism evidence="4">
    <name type="scientific">freshwater metagenome</name>
    <dbReference type="NCBI Taxonomy" id="449393"/>
    <lineage>
        <taxon>unclassified sequences</taxon>
        <taxon>metagenomes</taxon>
        <taxon>ecological metagenomes</taxon>
    </lineage>
</organism>
<proteinExistence type="predicted"/>
<dbReference type="SUPFAM" id="SSF53613">
    <property type="entry name" value="Ribokinase-like"/>
    <property type="match status" value="1"/>
</dbReference>
<gene>
    <name evidence="4" type="ORF">UFOPK3461_00623</name>
</gene>
<dbReference type="EMBL" id="CAFBLW010000040">
    <property type="protein sequence ID" value="CAB4876262.1"/>
    <property type="molecule type" value="Genomic_DNA"/>
</dbReference>